<protein>
    <submittedName>
        <fullName evidence="3">DUF1707 and DUF2154 domain-containing protein</fullName>
    </submittedName>
</protein>
<proteinExistence type="predicted"/>
<name>A0A931AFM8_9ACTN</name>
<dbReference type="EMBL" id="JADOGI010000114">
    <property type="protein sequence ID" value="MBF8190194.1"/>
    <property type="molecule type" value="Genomic_DNA"/>
</dbReference>
<dbReference type="InterPro" id="IPR012551">
    <property type="entry name" value="DUF1707_SHOCT-like"/>
</dbReference>
<sequence length="203" mass="21881">MSDDPNLTVRASDAERDSVMDHLSEHAAQGRLTLAELEERIERAHVARTTAELQSLTNDLPVGPARPVRRKATRFLVAVMGGFRKAGRWRAAPKVNAVAVMGGGDIDLRGAELDGEQVTLTAVAVMGGFDIYVPDSVDVEVVGFSLMGGHDQRGSRRPPRPGAPLVRVRVFALMGGVDVWRVPAELDAASLKALKKAAKQLER</sequence>
<dbReference type="AlphaFoldDB" id="A0A931AFM8"/>
<dbReference type="RefSeq" id="WP_195899120.1">
    <property type="nucleotide sequence ID" value="NZ_JADOGI010000114.1"/>
</dbReference>
<organism evidence="3 4">
    <name type="scientific">Nonomuraea cypriaca</name>
    <dbReference type="NCBI Taxonomy" id="1187855"/>
    <lineage>
        <taxon>Bacteria</taxon>
        <taxon>Bacillati</taxon>
        <taxon>Actinomycetota</taxon>
        <taxon>Actinomycetes</taxon>
        <taxon>Streptosporangiales</taxon>
        <taxon>Streptosporangiaceae</taxon>
        <taxon>Nonomuraea</taxon>
    </lineage>
</organism>
<evidence type="ECO:0000259" key="2">
    <source>
        <dbReference type="Pfam" id="PF08044"/>
    </source>
</evidence>
<dbReference type="Pfam" id="PF08044">
    <property type="entry name" value="DUF1707"/>
    <property type="match status" value="1"/>
</dbReference>
<evidence type="ECO:0000313" key="4">
    <source>
        <dbReference type="Proteomes" id="UP000605361"/>
    </source>
</evidence>
<evidence type="ECO:0000313" key="3">
    <source>
        <dbReference type="EMBL" id="MBF8190194.1"/>
    </source>
</evidence>
<keyword evidence="4" id="KW-1185">Reference proteome</keyword>
<dbReference type="Proteomes" id="UP000605361">
    <property type="component" value="Unassembled WGS sequence"/>
</dbReference>
<dbReference type="PANTHER" id="PTHR40763:SF4">
    <property type="entry name" value="DUF1707 DOMAIN-CONTAINING PROTEIN"/>
    <property type="match status" value="1"/>
</dbReference>
<gene>
    <name evidence="3" type="ORF">ITP53_31605</name>
</gene>
<evidence type="ECO:0000256" key="1">
    <source>
        <dbReference type="SAM" id="Coils"/>
    </source>
</evidence>
<reference evidence="3" key="1">
    <citation type="submission" date="2020-11" db="EMBL/GenBank/DDBJ databases">
        <title>Whole-genome analyses of Nonomuraea sp. K274.</title>
        <authorList>
            <person name="Veyisoglu A."/>
        </authorList>
    </citation>
    <scope>NUCLEOTIDE SEQUENCE</scope>
    <source>
        <strain evidence="3">K274</strain>
    </source>
</reference>
<feature type="domain" description="DUF1707" evidence="2">
    <location>
        <begin position="9"/>
        <end position="61"/>
    </location>
</feature>
<keyword evidence="1" id="KW-0175">Coiled coil</keyword>
<comment type="caution">
    <text evidence="3">The sequence shown here is derived from an EMBL/GenBank/DDBJ whole genome shotgun (WGS) entry which is preliminary data.</text>
</comment>
<dbReference type="PANTHER" id="PTHR40763">
    <property type="entry name" value="MEMBRANE PROTEIN-RELATED"/>
    <property type="match status" value="1"/>
</dbReference>
<accession>A0A931AFM8</accession>
<feature type="coiled-coil region" evidence="1">
    <location>
        <begin position="20"/>
        <end position="54"/>
    </location>
</feature>